<keyword evidence="6" id="KW-0479">Metal-binding</keyword>
<comment type="cofactor">
    <cofactor evidence="1">
        <name>K(+)</name>
        <dbReference type="ChEBI" id="CHEBI:29103"/>
    </cofactor>
</comment>
<evidence type="ECO:0000313" key="17">
    <source>
        <dbReference type="EMBL" id="CAK9866802.1"/>
    </source>
</evidence>
<evidence type="ECO:0000256" key="10">
    <source>
        <dbReference type="ARBA" id="ARBA00022842"/>
    </source>
</evidence>
<comment type="pathway">
    <text evidence="2 14">Carbohydrate degradation; glycolysis; pyruvate from D-glyceraldehyde 3-phosphate: step 5/5.</text>
</comment>
<dbReference type="Proteomes" id="UP001497522">
    <property type="component" value="Chromosome 16"/>
</dbReference>
<dbReference type="Pfam" id="PF00224">
    <property type="entry name" value="PK"/>
    <property type="match status" value="1"/>
</dbReference>
<dbReference type="PRINTS" id="PR01050">
    <property type="entry name" value="PYRUVTKNASE"/>
</dbReference>
<evidence type="ECO:0000256" key="2">
    <source>
        <dbReference type="ARBA" id="ARBA00004997"/>
    </source>
</evidence>
<dbReference type="InterPro" id="IPR001697">
    <property type="entry name" value="Pyr_Knase"/>
</dbReference>
<evidence type="ECO:0000256" key="5">
    <source>
        <dbReference type="ARBA" id="ARBA00022679"/>
    </source>
</evidence>
<keyword evidence="7" id="KW-0547">Nucleotide-binding</keyword>
<evidence type="ECO:0000256" key="13">
    <source>
        <dbReference type="ARBA" id="ARBA00048152"/>
    </source>
</evidence>
<dbReference type="InterPro" id="IPR015795">
    <property type="entry name" value="Pyrv_Knase_C"/>
</dbReference>
<dbReference type="InterPro" id="IPR015806">
    <property type="entry name" value="Pyrv_Knase_insert_dom_sf"/>
</dbReference>
<organism evidence="17 18">
    <name type="scientific">Sphagnum jensenii</name>
    <dbReference type="NCBI Taxonomy" id="128206"/>
    <lineage>
        <taxon>Eukaryota</taxon>
        <taxon>Viridiplantae</taxon>
        <taxon>Streptophyta</taxon>
        <taxon>Embryophyta</taxon>
        <taxon>Bryophyta</taxon>
        <taxon>Sphagnophytina</taxon>
        <taxon>Sphagnopsida</taxon>
        <taxon>Sphagnales</taxon>
        <taxon>Sphagnaceae</taxon>
        <taxon>Sphagnum</taxon>
    </lineage>
</organism>
<evidence type="ECO:0000256" key="4">
    <source>
        <dbReference type="ARBA" id="ARBA00012142"/>
    </source>
</evidence>
<dbReference type="InterPro" id="IPR036918">
    <property type="entry name" value="Pyrv_Knase_C_sf"/>
</dbReference>
<evidence type="ECO:0000256" key="1">
    <source>
        <dbReference type="ARBA" id="ARBA00001958"/>
    </source>
</evidence>
<keyword evidence="8 14" id="KW-0418">Kinase</keyword>
<evidence type="ECO:0000256" key="14">
    <source>
        <dbReference type="RuleBase" id="RU000504"/>
    </source>
</evidence>
<comment type="similarity">
    <text evidence="3 14">Belongs to the pyruvate kinase family.</text>
</comment>
<evidence type="ECO:0000259" key="15">
    <source>
        <dbReference type="Pfam" id="PF00224"/>
    </source>
</evidence>
<comment type="catalytic activity">
    <reaction evidence="13 14">
        <text>pyruvate + ATP = phosphoenolpyruvate + ADP + H(+)</text>
        <dbReference type="Rhea" id="RHEA:18157"/>
        <dbReference type="ChEBI" id="CHEBI:15361"/>
        <dbReference type="ChEBI" id="CHEBI:15378"/>
        <dbReference type="ChEBI" id="CHEBI:30616"/>
        <dbReference type="ChEBI" id="CHEBI:58702"/>
        <dbReference type="ChEBI" id="CHEBI:456216"/>
        <dbReference type="EC" id="2.7.1.40"/>
    </reaction>
</comment>
<evidence type="ECO:0000256" key="11">
    <source>
        <dbReference type="ARBA" id="ARBA00023152"/>
    </source>
</evidence>
<evidence type="ECO:0000256" key="6">
    <source>
        <dbReference type="ARBA" id="ARBA00022723"/>
    </source>
</evidence>
<accession>A0ABP1AWE1</accession>
<dbReference type="SUPFAM" id="SSF51621">
    <property type="entry name" value="Phosphoenolpyruvate/pyruvate domain"/>
    <property type="match status" value="1"/>
</dbReference>
<keyword evidence="11 14" id="KW-0324">Glycolysis</keyword>
<keyword evidence="10 14" id="KW-0460">Magnesium</keyword>
<reference evidence="17" key="1">
    <citation type="submission" date="2024-03" db="EMBL/GenBank/DDBJ databases">
        <authorList>
            <consortium name="ELIXIR-Norway"/>
            <consortium name="Elixir Norway"/>
        </authorList>
    </citation>
    <scope>NUCLEOTIDE SEQUENCE</scope>
</reference>
<proteinExistence type="inferred from homology"/>
<keyword evidence="12" id="KW-0670">Pyruvate</keyword>
<gene>
    <name evidence="17" type="ORF">CSSPJE1EN2_LOCUS9797</name>
</gene>
<feature type="domain" description="Pyruvate kinase barrel" evidence="15">
    <location>
        <begin position="35"/>
        <end position="371"/>
    </location>
</feature>
<evidence type="ECO:0000256" key="3">
    <source>
        <dbReference type="ARBA" id="ARBA00008663"/>
    </source>
</evidence>
<dbReference type="Gene3D" id="3.20.20.60">
    <property type="entry name" value="Phosphoenolpyruvate-binding domains"/>
    <property type="match status" value="1"/>
</dbReference>
<dbReference type="SUPFAM" id="SSF50800">
    <property type="entry name" value="PK beta-barrel domain-like"/>
    <property type="match status" value="1"/>
</dbReference>
<keyword evidence="18" id="KW-1185">Reference proteome</keyword>
<evidence type="ECO:0000259" key="16">
    <source>
        <dbReference type="Pfam" id="PF02887"/>
    </source>
</evidence>
<protein>
    <recommendedName>
        <fullName evidence="4 14">Pyruvate kinase</fullName>
        <ecNumber evidence="4 14">2.7.1.40</ecNumber>
    </recommendedName>
</protein>
<dbReference type="SUPFAM" id="SSF52935">
    <property type="entry name" value="PK C-terminal domain-like"/>
    <property type="match status" value="1"/>
</dbReference>
<dbReference type="InterPro" id="IPR011037">
    <property type="entry name" value="Pyrv_Knase-like_insert_dom_sf"/>
</dbReference>
<dbReference type="InterPro" id="IPR015793">
    <property type="entry name" value="Pyrv_Knase_brl"/>
</dbReference>
<dbReference type="InterPro" id="IPR040442">
    <property type="entry name" value="Pyrv_kinase-like_dom_sf"/>
</dbReference>
<dbReference type="Gene3D" id="2.40.33.10">
    <property type="entry name" value="PK beta-barrel domain-like"/>
    <property type="match status" value="1"/>
</dbReference>
<name>A0ABP1AWE1_9BRYO</name>
<evidence type="ECO:0000256" key="7">
    <source>
        <dbReference type="ARBA" id="ARBA00022741"/>
    </source>
</evidence>
<dbReference type="PANTHER" id="PTHR11817">
    <property type="entry name" value="PYRUVATE KINASE"/>
    <property type="match status" value="1"/>
</dbReference>
<feature type="domain" description="Pyruvate kinase C-terminal" evidence="16">
    <location>
        <begin position="407"/>
        <end position="526"/>
    </location>
</feature>
<evidence type="ECO:0000313" key="18">
    <source>
        <dbReference type="Proteomes" id="UP001497522"/>
    </source>
</evidence>
<keyword evidence="5 14" id="KW-0808">Transferase</keyword>
<evidence type="ECO:0000256" key="8">
    <source>
        <dbReference type="ARBA" id="ARBA00022777"/>
    </source>
</evidence>
<sequence>MPTSSMLYLKEPVSLSSILESSAADAGSSTSPTLTKIIGTLGPQSRSVEILEKLLQAGMCVARFDFSWGDDAYHQETLENLRTAVKNTKRLCAVMLDTVGPELQVLNNNNNNNNQAIAIDLQQGETIILTPDKSKPASSNFLPINYADLAFAVKPGDEIFVGQYLFTGSEATSVWLEVMHTQGDDVHCVIKNSAILTGSLFTALASQVRIGLPTLSESDKTTLQNWALRNQIDFVSLSYTRHANDVRLARKHLSKLGELYKTQIFAKIENIEGLEHFDEILKEADGIILSRGNLGIDLPAEKVFVFQKAAIYKCNMAGKPAIITRVLDSMVDSPRPTRAEATDVANAVLDGTDAIMLGAETLRGNYPVETVTTIHKICSEAEKVYNQALYYKRAVAYNNSQPLWHLESVASSVVQAASKVKASVIVVFTSSGRAARLISKYRPAMPVLTVVISKLTTENNKTRWSFSGAYQARQCLIVRGLFPMLADPQHQADSAASSNESILKVALDYAKAEGIVKEHDCVVLFGRLDSFNNKPHWKLTEELIEETMKVVEGTCILFGT</sequence>
<dbReference type="Gene3D" id="3.40.1380.20">
    <property type="entry name" value="Pyruvate kinase, C-terminal domain"/>
    <property type="match status" value="1"/>
</dbReference>
<dbReference type="EC" id="2.7.1.40" evidence="4 14"/>
<dbReference type="Pfam" id="PF02887">
    <property type="entry name" value="PK_C"/>
    <property type="match status" value="1"/>
</dbReference>
<dbReference type="InterPro" id="IPR015813">
    <property type="entry name" value="Pyrv/PenolPyrv_kinase-like_dom"/>
</dbReference>
<dbReference type="NCBIfam" id="TIGR01064">
    <property type="entry name" value="pyruv_kin"/>
    <property type="match status" value="1"/>
</dbReference>
<keyword evidence="9" id="KW-0067">ATP-binding</keyword>
<evidence type="ECO:0000256" key="9">
    <source>
        <dbReference type="ARBA" id="ARBA00022840"/>
    </source>
</evidence>
<dbReference type="EMBL" id="OZ023717">
    <property type="protein sequence ID" value="CAK9866802.1"/>
    <property type="molecule type" value="Genomic_DNA"/>
</dbReference>
<evidence type="ECO:0000256" key="12">
    <source>
        <dbReference type="ARBA" id="ARBA00023317"/>
    </source>
</evidence>